<sequence>MMTKLTTSTIVVLLGIISQNFPTTVAEYEVLVQIQQAQDQILDGVKKMNLEFSVPHMGQSYRRIARDVSTNKKMELFEALIEERFSQLKADFDRYEKLMDCSQAMDVPNDYKQEFYAVLDSQADANRKSMAYLKSLPGVDDGFRTSVDELIQRHDQYIKHVEKCVPRE</sequence>
<reference evidence="1" key="1">
    <citation type="submission" date="2023-04" db="EMBL/GenBank/DDBJ databases">
        <title>A chromosome-level genome assembly of the parasitoid wasp Eretmocerus hayati.</title>
        <authorList>
            <person name="Zhong Y."/>
            <person name="Liu S."/>
            <person name="Liu Y."/>
        </authorList>
    </citation>
    <scope>NUCLEOTIDE SEQUENCE</scope>
    <source>
        <strain evidence="1">ZJU_SS_LIU_2023</strain>
    </source>
</reference>
<proteinExistence type="predicted"/>
<comment type="caution">
    <text evidence="1">The sequence shown here is derived from an EMBL/GenBank/DDBJ whole genome shotgun (WGS) entry which is preliminary data.</text>
</comment>
<keyword evidence="2" id="KW-1185">Reference proteome</keyword>
<dbReference type="EMBL" id="CM056741">
    <property type="protein sequence ID" value="KAJ8682483.1"/>
    <property type="molecule type" value="Genomic_DNA"/>
</dbReference>
<evidence type="ECO:0000313" key="1">
    <source>
        <dbReference type="EMBL" id="KAJ8682483.1"/>
    </source>
</evidence>
<organism evidence="1 2">
    <name type="scientific">Eretmocerus hayati</name>
    <dbReference type="NCBI Taxonomy" id="131215"/>
    <lineage>
        <taxon>Eukaryota</taxon>
        <taxon>Metazoa</taxon>
        <taxon>Ecdysozoa</taxon>
        <taxon>Arthropoda</taxon>
        <taxon>Hexapoda</taxon>
        <taxon>Insecta</taxon>
        <taxon>Pterygota</taxon>
        <taxon>Neoptera</taxon>
        <taxon>Endopterygota</taxon>
        <taxon>Hymenoptera</taxon>
        <taxon>Apocrita</taxon>
        <taxon>Proctotrupomorpha</taxon>
        <taxon>Chalcidoidea</taxon>
        <taxon>Aphelinidae</taxon>
        <taxon>Aphelininae</taxon>
        <taxon>Eretmocerus</taxon>
    </lineage>
</organism>
<gene>
    <name evidence="1" type="ORF">QAD02_018275</name>
</gene>
<accession>A0ACC2PHH4</accession>
<dbReference type="Proteomes" id="UP001239111">
    <property type="component" value="Chromosome 1"/>
</dbReference>
<protein>
    <submittedName>
        <fullName evidence="1">Uncharacterized protein</fullName>
    </submittedName>
</protein>
<evidence type="ECO:0000313" key="2">
    <source>
        <dbReference type="Proteomes" id="UP001239111"/>
    </source>
</evidence>
<name>A0ACC2PHH4_9HYME</name>